<comment type="caution">
    <text evidence="2">The sequence shown here is derived from an EMBL/GenBank/DDBJ whole genome shotgun (WGS) entry which is preliminary data.</text>
</comment>
<dbReference type="SUPFAM" id="SSF53335">
    <property type="entry name" value="S-adenosyl-L-methionine-dependent methyltransferases"/>
    <property type="match status" value="1"/>
</dbReference>
<dbReference type="Gene3D" id="3.40.50.150">
    <property type="entry name" value="Vaccinia Virus protein VP39"/>
    <property type="match status" value="1"/>
</dbReference>
<name>A0A0F4GYK3_9PEZI</name>
<keyword evidence="2" id="KW-0489">Methyltransferase</keyword>
<dbReference type="InterPro" id="IPR029063">
    <property type="entry name" value="SAM-dependent_MTases_sf"/>
</dbReference>
<dbReference type="EMBL" id="LAFY01000289">
    <property type="protein sequence ID" value="KJY01296.1"/>
    <property type="molecule type" value="Genomic_DNA"/>
</dbReference>
<protein>
    <submittedName>
        <fullName evidence="2">Type 11 methyltransferase like protein</fullName>
    </submittedName>
</protein>
<dbReference type="GO" id="GO:0008168">
    <property type="term" value="F:methyltransferase activity"/>
    <property type="evidence" value="ECO:0007669"/>
    <property type="project" value="UniProtKB-KW"/>
</dbReference>
<keyword evidence="3" id="KW-1185">Reference proteome</keyword>
<evidence type="ECO:0000259" key="1">
    <source>
        <dbReference type="Pfam" id="PF13649"/>
    </source>
</evidence>
<dbReference type="Pfam" id="PF13649">
    <property type="entry name" value="Methyltransf_25"/>
    <property type="match status" value="1"/>
</dbReference>
<gene>
    <name evidence="2" type="ORF">TI39_contig297g00030</name>
</gene>
<dbReference type="GO" id="GO:0032259">
    <property type="term" value="P:methylation"/>
    <property type="evidence" value="ECO:0007669"/>
    <property type="project" value="UniProtKB-KW"/>
</dbReference>
<dbReference type="STRING" id="1047168.A0A0F4GYK3"/>
<keyword evidence="2" id="KW-0808">Transferase</keyword>
<evidence type="ECO:0000313" key="3">
    <source>
        <dbReference type="Proteomes" id="UP000033647"/>
    </source>
</evidence>
<evidence type="ECO:0000313" key="2">
    <source>
        <dbReference type="EMBL" id="KJY01296.1"/>
    </source>
</evidence>
<dbReference type="CDD" id="cd02440">
    <property type="entry name" value="AdoMet_MTases"/>
    <property type="match status" value="1"/>
</dbReference>
<sequence length="214" mass="23315">MVTAAPQEMYLAQARDSLNAEDCMKIYDKWAASYNAEVGDEAQNYVAPVLVAQVALKSTTTPKESVILDAGCGTGLVGQALAMEGAKIIDGMDLSVPMLNIARQANVYRNLEQCDLTKRIQSPDQTYDIITCVGTFTRGHVGPDPALREFVRITKKNGVIVATILEEIWIAQGFKTEVEKMAAEGIVNVVAQELVDYVKGHGDKAILLVLERQI</sequence>
<dbReference type="PANTHER" id="PTHR43591">
    <property type="entry name" value="METHYLTRANSFERASE"/>
    <property type="match status" value="1"/>
</dbReference>
<dbReference type="InterPro" id="IPR041698">
    <property type="entry name" value="Methyltransf_25"/>
</dbReference>
<dbReference type="Proteomes" id="UP000033647">
    <property type="component" value="Unassembled WGS sequence"/>
</dbReference>
<feature type="domain" description="Methyltransferase" evidence="1">
    <location>
        <begin position="67"/>
        <end position="158"/>
    </location>
</feature>
<dbReference type="AlphaFoldDB" id="A0A0F4GYK3"/>
<accession>A0A0F4GYK3</accession>
<organism evidence="2 3">
    <name type="scientific">Zymoseptoria brevis</name>
    <dbReference type="NCBI Taxonomy" id="1047168"/>
    <lineage>
        <taxon>Eukaryota</taxon>
        <taxon>Fungi</taxon>
        <taxon>Dikarya</taxon>
        <taxon>Ascomycota</taxon>
        <taxon>Pezizomycotina</taxon>
        <taxon>Dothideomycetes</taxon>
        <taxon>Dothideomycetidae</taxon>
        <taxon>Mycosphaerellales</taxon>
        <taxon>Mycosphaerellaceae</taxon>
        <taxon>Zymoseptoria</taxon>
    </lineage>
</organism>
<dbReference type="OrthoDB" id="66144at2759"/>
<dbReference type="PANTHER" id="PTHR43591:SF110">
    <property type="entry name" value="RHODANESE DOMAIN-CONTAINING PROTEIN"/>
    <property type="match status" value="1"/>
</dbReference>
<reference evidence="2 3" key="1">
    <citation type="submission" date="2015-03" db="EMBL/GenBank/DDBJ databases">
        <title>RNA-seq based gene annotation and comparative genomics of four Zymoseptoria species reveal species-specific pathogenicity related genes and transposable element activity.</title>
        <authorList>
            <person name="Grandaubert J."/>
            <person name="Bhattacharyya A."/>
            <person name="Stukenbrock E.H."/>
        </authorList>
    </citation>
    <scope>NUCLEOTIDE SEQUENCE [LARGE SCALE GENOMIC DNA]</scope>
    <source>
        <strain evidence="2 3">Zb18110</strain>
    </source>
</reference>
<proteinExistence type="predicted"/>